<accession>A0A382J368</accession>
<dbReference type="AlphaFoldDB" id="A0A382J368"/>
<proteinExistence type="predicted"/>
<name>A0A382J368_9ZZZZ</name>
<sequence length="122" mass="14690">MKKDFKKDLSKKRKDGPLRWPANVHHTTNHDERIRWLLYENEKMYGELLTAKLFNAVASLKFKANRKVFTNLSEYKAVKQCMELWEQVLEEEGNCQRLALENWRHTKDSAYYFFGDEEESKK</sequence>
<protein>
    <submittedName>
        <fullName evidence="2">Uncharacterized protein</fullName>
    </submittedName>
</protein>
<dbReference type="EMBL" id="UINC01071172">
    <property type="protein sequence ID" value="SVC05882.1"/>
    <property type="molecule type" value="Genomic_DNA"/>
</dbReference>
<evidence type="ECO:0000313" key="2">
    <source>
        <dbReference type="EMBL" id="SVC05882.1"/>
    </source>
</evidence>
<gene>
    <name evidence="2" type="ORF">METZ01_LOCUS258736</name>
</gene>
<organism evidence="2">
    <name type="scientific">marine metagenome</name>
    <dbReference type="NCBI Taxonomy" id="408172"/>
    <lineage>
        <taxon>unclassified sequences</taxon>
        <taxon>metagenomes</taxon>
        <taxon>ecological metagenomes</taxon>
    </lineage>
</organism>
<feature type="region of interest" description="Disordered" evidence="1">
    <location>
        <begin position="1"/>
        <end position="24"/>
    </location>
</feature>
<reference evidence="2" key="1">
    <citation type="submission" date="2018-05" db="EMBL/GenBank/DDBJ databases">
        <authorList>
            <person name="Lanie J.A."/>
            <person name="Ng W.-L."/>
            <person name="Kazmierczak K.M."/>
            <person name="Andrzejewski T.M."/>
            <person name="Davidsen T.M."/>
            <person name="Wayne K.J."/>
            <person name="Tettelin H."/>
            <person name="Glass J.I."/>
            <person name="Rusch D."/>
            <person name="Podicherti R."/>
            <person name="Tsui H.-C.T."/>
            <person name="Winkler M.E."/>
        </authorList>
    </citation>
    <scope>NUCLEOTIDE SEQUENCE</scope>
</reference>
<evidence type="ECO:0000256" key="1">
    <source>
        <dbReference type="SAM" id="MobiDB-lite"/>
    </source>
</evidence>